<dbReference type="InterPro" id="IPR051156">
    <property type="entry name" value="Mito/Outer_Membr_Metalloprot"/>
</dbReference>
<keyword evidence="3" id="KW-0479">Metal-binding</keyword>
<keyword evidence="6 9" id="KW-0482">Metalloprotease</keyword>
<sequence length="523" mass="56825">MPTARLAHLTLAAALWAVWPAPVAHAQVQLPALGDSVSGDMDILAEKRLGERIMRELRRDPDFLDDPTLSEYIDALWQPLLAAARARGDIDTDIDRHYGWDTFQVQDRSVNAFALPGGHVGINLGLIGMTATSDELASVLAHELTHVTQRHIARGMANSARQSTASMAAMILGLIVASRARSADAAQAVIMGSQAAAIQGQINFTREMEREADRIGLQLMTTAGFAPGGMAAMFEKLEANGRLNDNNLYPYLRSHPLTIERISEARLRMQGSAATRTPTLVWHALMQARAKALMDRSDTALQRLQAQAAPGAPVADLPRLAQLYMAGLASMLLRDFDKAESAIQSGLTLATQRFAQEPAARRAFMLLKLELPVQQGKPRGTLVAALADLGGDRSRPALLARAQLALVWQRAGDPAATPVLRSSLEDLQTWVVEHRNDALAWQMMSQVADGQGLRLRALRAGAEAAAAGGDVLGAVERFRTAQQIAREDPASDYVETSVIQSRLRELEAERRKMMAEARGERVD</sequence>
<evidence type="ECO:0000313" key="9">
    <source>
        <dbReference type="EMBL" id="MEK8046829.1"/>
    </source>
</evidence>
<evidence type="ECO:0000256" key="5">
    <source>
        <dbReference type="ARBA" id="ARBA00022833"/>
    </source>
</evidence>
<reference evidence="9 10" key="1">
    <citation type="submission" date="2024-04" db="EMBL/GenBank/DDBJ databases">
        <title>Novel species of the genus Ideonella isolated from streams.</title>
        <authorList>
            <person name="Lu H."/>
        </authorList>
    </citation>
    <scope>NUCLEOTIDE SEQUENCE [LARGE SCALE GENOMIC DNA]</scope>
    <source>
        <strain evidence="9 10">LYT19W</strain>
    </source>
</reference>
<dbReference type="EMBL" id="JBBUTI010000006">
    <property type="protein sequence ID" value="MEK8046829.1"/>
    <property type="molecule type" value="Genomic_DNA"/>
</dbReference>
<dbReference type="GO" id="GO:0008237">
    <property type="term" value="F:metallopeptidase activity"/>
    <property type="evidence" value="ECO:0007669"/>
    <property type="project" value="UniProtKB-KW"/>
</dbReference>
<dbReference type="EC" id="3.4.24.-" evidence="9"/>
<dbReference type="Proteomes" id="UP001379945">
    <property type="component" value="Unassembled WGS sequence"/>
</dbReference>
<keyword evidence="7" id="KW-0732">Signal</keyword>
<comment type="caution">
    <text evidence="9">The sequence shown here is derived from an EMBL/GenBank/DDBJ whole genome shotgun (WGS) entry which is preliminary data.</text>
</comment>
<dbReference type="Gene3D" id="3.30.2010.10">
    <property type="entry name" value="Metalloproteases ('zincins'), catalytic domain"/>
    <property type="match status" value="1"/>
</dbReference>
<organism evidence="9 10">
    <name type="scientific">Ideonella margarita</name>
    <dbReference type="NCBI Taxonomy" id="2984191"/>
    <lineage>
        <taxon>Bacteria</taxon>
        <taxon>Pseudomonadati</taxon>
        <taxon>Pseudomonadota</taxon>
        <taxon>Betaproteobacteria</taxon>
        <taxon>Burkholderiales</taxon>
        <taxon>Sphaerotilaceae</taxon>
        <taxon>Ideonella</taxon>
    </lineage>
</organism>
<keyword evidence="10" id="KW-1185">Reference proteome</keyword>
<feature type="chain" id="PRO_5047457041" evidence="7">
    <location>
        <begin position="27"/>
        <end position="523"/>
    </location>
</feature>
<keyword evidence="2" id="KW-0645">Protease</keyword>
<dbReference type="InterPro" id="IPR001915">
    <property type="entry name" value="Peptidase_M48"/>
</dbReference>
<protein>
    <submittedName>
        <fullName evidence="9">M48 family metalloprotease</fullName>
        <ecNumber evidence="9">3.4.24.-</ecNumber>
    </submittedName>
</protein>
<gene>
    <name evidence="9" type="ORF">AACH00_10750</name>
</gene>
<accession>A0ABU9C4L9</accession>
<dbReference type="PANTHER" id="PTHR22726:SF1">
    <property type="entry name" value="METALLOENDOPEPTIDASE OMA1, MITOCHONDRIAL"/>
    <property type="match status" value="1"/>
</dbReference>
<proteinExistence type="predicted"/>
<feature type="signal peptide" evidence="7">
    <location>
        <begin position="1"/>
        <end position="26"/>
    </location>
</feature>
<evidence type="ECO:0000256" key="3">
    <source>
        <dbReference type="ARBA" id="ARBA00022723"/>
    </source>
</evidence>
<evidence type="ECO:0000256" key="2">
    <source>
        <dbReference type="ARBA" id="ARBA00022670"/>
    </source>
</evidence>
<dbReference type="PANTHER" id="PTHR22726">
    <property type="entry name" value="METALLOENDOPEPTIDASE OMA1"/>
    <property type="match status" value="1"/>
</dbReference>
<evidence type="ECO:0000256" key="7">
    <source>
        <dbReference type="SAM" id="SignalP"/>
    </source>
</evidence>
<dbReference type="RefSeq" id="WP_341399125.1">
    <property type="nucleotide sequence ID" value="NZ_JBBUTI010000006.1"/>
</dbReference>
<dbReference type="Pfam" id="PF01435">
    <property type="entry name" value="Peptidase_M48"/>
    <property type="match status" value="1"/>
</dbReference>
<evidence type="ECO:0000256" key="6">
    <source>
        <dbReference type="ARBA" id="ARBA00023049"/>
    </source>
</evidence>
<keyword evidence="4 9" id="KW-0378">Hydrolase</keyword>
<keyword evidence="5" id="KW-0862">Zinc</keyword>
<evidence type="ECO:0000256" key="4">
    <source>
        <dbReference type="ARBA" id="ARBA00022801"/>
    </source>
</evidence>
<evidence type="ECO:0000313" key="10">
    <source>
        <dbReference type="Proteomes" id="UP001379945"/>
    </source>
</evidence>
<evidence type="ECO:0000259" key="8">
    <source>
        <dbReference type="Pfam" id="PF01435"/>
    </source>
</evidence>
<comment type="cofactor">
    <cofactor evidence="1">
        <name>Zn(2+)</name>
        <dbReference type="ChEBI" id="CHEBI:29105"/>
    </cofactor>
</comment>
<feature type="domain" description="Peptidase M48" evidence="8">
    <location>
        <begin position="100"/>
        <end position="266"/>
    </location>
</feature>
<evidence type="ECO:0000256" key="1">
    <source>
        <dbReference type="ARBA" id="ARBA00001947"/>
    </source>
</evidence>
<name>A0ABU9C4L9_9BURK</name>